<protein>
    <submittedName>
        <fullName evidence="2">Uncharacterized protein</fullName>
    </submittedName>
</protein>
<dbReference type="EMBL" id="HBUF01254447">
    <property type="protein sequence ID" value="CAG6681135.1"/>
    <property type="molecule type" value="Transcribed_RNA"/>
</dbReference>
<reference evidence="2" key="1">
    <citation type="submission" date="2021-05" db="EMBL/GenBank/DDBJ databases">
        <authorList>
            <person name="Alioto T."/>
            <person name="Alioto T."/>
            <person name="Gomez Garrido J."/>
        </authorList>
    </citation>
    <scope>NUCLEOTIDE SEQUENCE</scope>
</reference>
<name>A0A8D8TB64_9HEMI</name>
<evidence type="ECO:0000256" key="1">
    <source>
        <dbReference type="SAM" id="MobiDB-lite"/>
    </source>
</evidence>
<organism evidence="2">
    <name type="scientific">Cacopsylla melanoneura</name>
    <dbReference type="NCBI Taxonomy" id="428564"/>
    <lineage>
        <taxon>Eukaryota</taxon>
        <taxon>Metazoa</taxon>
        <taxon>Ecdysozoa</taxon>
        <taxon>Arthropoda</taxon>
        <taxon>Hexapoda</taxon>
        <taxon>Insecta</taxon>
        <taxon>Pterygota</taxon>
        <taxon>Neoptera</taxon>
        <taxon>Paraneoptera</taxon>
        <taxon>Hemiptera</taxon>
        <taxon>Sternorrhyncha</taxon>
        <taxon>Psylloidea</taxon>
        <taxon>Psyllidae</taxon>
        <taxon>Psyllinae</taxon>
        <taxon>Cacopsylla</taxon>
    </lineage>
</organism>
<feature type="compositionally biased region" description="Polar residues" evidence="1">
    <location>
        <begin position="1"/>
        <end position="17"/>
    </location>
</feature>
<evidence type="ECO:0000313" key="2">
    <source>
        <dbReference type="EMBL" id="CAG6681132.1"/>
    </source>
</evidence>
<dbReference type="EMBL" id="HBUF01254446">
    <property type="protein sequence ID" value="CAG6681132.1"/>
    <property type="molecule type" value="Transcribed_RNA"/>
</dbReference>
<sequence length="166" mass="18418">MDMLTEDSTVADSTTDASVAKKRETSSDDVPPVTPFPHHDPDAEWTTPTPKPTEPPSTTKNPNPSPEATTVDPAASFPDHPAYNPIPIYTPSATPECMDLRSDTPDKKLAKLNCELEAAKKSMTELIQEFNKRLMTISKINIDLKNRMDRVESAIRTKSFSYLPCR</sequence>
<dbReference type="AlphaFoldDB" id="A0A8D8TB64"/>
<accession>A0A8D8TB64</accession>
<dbReference type="EMBL" id="HBUF01254448">
    <property type="protein sequence ID" value="CAG6681138.1"/>
    <property type="molecule type" value="Transcribed_RNA"/>
</dbReference>
<feature type="region of interest" description="Disordered" evidence="1">
    <location>
        <begin position="1"/>
        <end position="86"/>
    </location>
</feature>
<proteinExistence type="predicted"/>